<dbReference type="Proteomes" id="UP000013568">
    <property type="component" value="Unassembled WGS sequence"/>
</dbReference>
<protein>
    <submittedName>
        <fullName evidence="1">Uncharacterized protein</fullName>
    </submittedName>
</protein>
<reference evidence="2" key="1">
    <citation type="journal article" date="2011" name="Genome Biol. Evol.">
        <title>Massive genomic decay in Serratia symbiotica, a recently evolved symbiont of aphids.</title>
        <authorList>
            <person name="Burke G.R."/>
            <person name="Moran N.A."/>
        </authorList>
    </citation>
    <scope>NUCLEOTIDE SEQUENCE [LARGE SCALE GENOMIC DNA]</scope>
    <source>
        <strain evidence="2">Tucson</strain>
    </source>
</reference>
<accession>E9CLW1</accession>
<dbReference type="AlphaFoldDB" id="E9CLW1"/>
<name>E9CLW1_9GAMM</name>
<sequence length="37" mass="4073">MHDAVIGATLGYLSLWLINAIYQHGSSRELARVILSC</sequence>
<evidence type="ECO:0000313" key="1">
    <source>
        <dbReference type="EMBL" id="EFW12623.1"/>
    </source>
</evidence>
<dbReference type="EMBL" id="GL636107">
    <property type="protein sequence ID" value="EFW12623.1"/>
    <property type="molecule type" value="Genomic_DNA"/>
</dbReference>
<keyword evidence="2" id="KW-1185">Reference proteome</keyword>
<proteinExistence type="predicted"/>
<evidence type="ECO:0000313" key="2">
    <source>
        <dbReference type="Proteomes" id="UP000013568"/>
    </source>
</evidence>
<dbReference type="HOGENOM" id="CLU_3348549_0_0_6"/>
<organism evidence="1 2">
    <name type="scientific">Serratia symbiotica str. Tucson</name>
    <dbReference type="NCBI Taxonomy" id="914128"/>
    <lineage>
        <taxon>Bacteria</taxon>
        <taxon>Pseudomonadati</taxon>
        <taxon>Pseudomonadota</taxon>
        <taxon>Gammaproteobacteria</taxon>
        <taxon>Enterobacterales</taxon>
        <taxon>Yersiniaceae</taxon>
        <taxon>Serratia</taxon>
        <taxon>Serratia symbiotica</taxon>
    </lineage>
</organism>
<gene>
    <name evidence="1" type="ORF">SSYM_1251</name>
</gene>